<dbReference type="PROSITE" id="PS01124">
    <property type="entry name" value="HTH_ARAC_FAMILY_2"/>
    <property type="match status" value="1"/>
</dbReference>
<accession>A0A6I6JQQ9</accession>
<dbReference type="InterPro" id="IPR014710">
    <property type="entry name" value="RmlC-like_jellyroll"/>
</dbReference>
<reference evidence="5 6" key="1">
    <citation type="submission" date="2019-11" db="EMBL/GenBank/DDBJ databases">
        <authorList>
            <person name="Zheng R.K."/>
            <person name="Sun C.M."/>
        </authorList>
    </citation>
    <scope>NUCLEOTIDE SEQUENCE [LARGE SCALE GENOMIC DNA]</scope>
    <source>
        <strain evidence="5 6">WC007</strain>
    </source>
</reference>
<dbReference type="Gene3D" id="2.60.120.10">
    <property type="entry name" value="Jelly Rolls"/>
    <property type="match status" value="1"/>
</dbReference>
<dbReference type="PROSITE" id="PS00041">
    <property type="entry name" value="HTH_ARAC_FAMILY_1"/>
    <property type="match status" value="1"/>
</dbReference>
<keyword evidence="1" id="KW-0805">Transcription regulation</keyword>
<dbReference type="PANTHER" id="PTHR43280">
    <property type="entry name" value="ARAC-FAMILY TRANSCRIPTIONAL REGULATOR"/>
    <property type="match status" value="1"/>
</dbReference>
<dbReference type="GO" id="GO:0003700">
    <property type="term" value="F:DNA-binding transcription factor activity"/>
    <property type="evidence" value="ECO:0007669"/>
    <property type="project" value="InterPro"/>
</dbReference>
<dbReference type="SUPFAM" id="SSF51182">
    <property type="entry name" value="RmlC-like cupins"/>
    <property type="match status" value="1"/>
</dbReference>
<dbReference type="GO" id="GO:0043565">
    <property type="term" value="F:sequence-specific DNA binding"/>
    <property type="evidence" value="ECO:0007669"/>
    <property type="project" value="InterPro"/>
</dbReference>
<dbReference type="RefSeq" id="WP_158864708.1">
    <property type="nucleotide sequence ID" value="NZ_CP046401.1"/>
</dbReference>
<proteinExistence type="predicted"/>
<evidence type="ECO:0000256" key="3">
    <source>
        <dbReference type="ARBA" id="ARBA00023163"/>
    </source>
</evidence>
<feature type="domain" description="HTH araC/xylS-type" evidence="4">
    <location>
        <begin position="187"/>
        <end position="285"/>
    </location>
</feature>
<gene>
    <name evidence="5" type="ORF">GM418_07500</name>
</gene>
<dbReference type="InterPro" id="IPR009057">
    <property type="entry name" value="Homeodomain-like_sf"/>
</dbReference>
<keyword evidence="2" id="KW-0238">DNA-binding</keyword>
<evidence type="ECO:0000313" key="5">
    <source>
        <dbReference type="EMBL" id="QGY43509.1"/>
    </source>
</evidence>
<dbReference type="PRINTS" id="PR00032">
    <property type="entry name" value="HTHARAC"/>
</dbReference>
<dbReference type="EMBL" id="CP046401">
    <property type="protein sequence ID" value="QGY43509.1"/>
    <property type="molecule type" value="Genomic_DNA"/>
</dbReference>
<evidence type="ECO:0000256" key="1">
    <source>
        <dbReference type="ARBA" id="ARBA00023015"/>
    </source>
</evidence>
<dbReference type="Gene3D" id="1.10.10.60">
    <property type="entry name" value="Homeodomain-like"/>
    <property type="match status" value="2"/>
</dbReference>
<keyword evidence="3" id="KW-0804">Transcription</keyword>
<dbReference type="InterPro" id="IPR011051">
    <property type="entry name" value="RmlC_Cupin_sf"/>
</dbReference>
<dbReference type="PANTHER" id="PTHR43280:SF27">
    <property type="entry name" value="TRANSCRIPTIONAL REGULATOR MTLR"/>
    <property type="match status" value="1"/>
</dbReference>
<dbReference type="SUPFAM" id="SSF46689">
    <property type="entry name" value="Homeodomain-like"/>
    <property type="match status" value="1"/>
</dbReference>
<organism evidence="5 6">
    <name type="scientific">Maribellus comscasis</name>
    <dbReference type="NCBI Taxonomy" id="2681766"/>
    <lineage>
        <taxon>Bacteria</taxon>
        <taxon>Pseudomonadati</taxon>
        <taxon>Bacteroidota</taxon>
        <taxon>Bacteroidia</taxon>
        <taxon>Marinilabiliales</taxon>
        <taxon>Prolixibacteraceae</taxon>
        <taxon>Maribellus</taxon>
    </lineage>
</organism>
<evidence type="ECO:0000313" key="6">
    <source>
        <dbReference type="Proteomes" id="UP000428260"/>
    </source>
</evidence>
<dbReference type="Pfam" id="PF12833">
    <property type="entry name" value="HTH_18"/>
    <property type="match status" value="1"/>
</dbReference>
<dbReference type="SMART" id="SM00342">
    <property type="entry name" value="HTH_ARAC"/>
    <property type="match status" value="1"/>
</dbReference>
<name>A0A6I6JQQ9_9BACT</name>
<dbReference type="InterPro" id="IPR018062">
    <property type="entry name" value="HTH_AraC-typ_CS"/>
</dbReference>
<dbReference type="KEGG" id="mcos:GM418_07500"/>
<sequence>MKILPFKIAKPIDQSIWIQNDTLPHLYDILHQHNEFQITLIKKSTGNVIAGNQFVAFQPGDIFVFGSGLPHALRNDPEYYHEENGLKAQALSIYFESEVFGEAFWNLPETKMIKEYMQKARRGLFYPGAFHPKEAEIIEKVSKENQINRLLLALQLVTRLSKSNHGQILATEGMYNNLNETDEKRLDAVFRFTLNEFYRPISLEEVAGVSNMTVNSFCRYFKTRTRKTYIDFLTEYRIGQACKLLQQEEFNISDICYRVGFGNLSNFNRKFKEINGCTPKQFRKRQMLQNLTN</sequence>
<protein>
    <submittedName>
        <fullName evidence="5">Helix-turn-helix domain-containing protein</fullName>
    </submittedName>
</protein>
<dbReference type="AlphaFoldDB" id="A0A6I6JQQ9"/>
<evidence type="ECO:0000259" key="4">
    <source>
        <dbReference type="PROSITE" id="PS01124"/>
    </source>
</evidence>
<keyword evidence="6" id="KW-1185">Reference proteome</keyword>
<dbReference type="InterPro" id="IPR020449">
    <property type="entry name" value="Tscrpt_reg_AraC-type_HTH"/>
</dbReference>
<evidence type="ECO:0000256" key="2">
    <source>
        <dbReference type="ARBA" id="ARBA00023125"/>
    </source>
</evidence>
<dbReference type="InterPro" id="IPR018060">
    <property type="entry name" value="HTH_AraC"/>
</dbReference>
<dbReference type="Proteomes" id="UP000428260">
    <property type="component" value="Chromosome"/>
</dbReference>